<dbReference type="NCBIfam" id="TIGR04019">
    <property type="entry name" value="B_thiol_YtxJ"/>
    <property type="match status" value="1"/>
</dbReference>
<dbReference type="EMBL" id="JAHVHU010000003">
    <property type="protein sequence ID" value="MBY5957085.1"/>
    <property type="molecule type" value="Genomic_DNA"/>
</dbReference>
<dbReference type="RefSeq" id="WP_222578608.1">
    <property type="nucleotide sequence ID" value="NZ_JAHVHU010000003.1"/>
</dbReference>
<accession>A0A953HRJ0</accession>
<dbReference type="InterPro" id="IPR022551">
    <property type="entry name" value="BrxC"/>
</dbReference>
<name>A0A953HRJ0_9BACT</name>
<reference evidence="1" key="1">
    <citation type="submission" date="2021-06" db="EMBL/GenBank/DDBJ databases">
        <title>44 bacteria genomes isolated from Dapeng, Shenzhen.</title>
        <authorList>
            <person name="Zheng W."/>
            <person name="Yu S."/>
            <person name="Huang Y."/>
        </authorList>
    </citation>
    <scope>NUCLEOTIDE SEQUENCE</scope>
    <source>
        <strain evidence="1">DP5N28-2</strain>
    </source>
</reference>
<dbReference type="Proteomes" id="UP000753961">
    <property type="component" value="Unassembled WGS sequence"/>
</dbReference>
<sequence>MTNIKWNPVTEKEHIDKILQESQQENQLIFKHSNSCGISNIVKQRLEKEAKDAPQFTDIHLIDVIKQRSLSANLATQINVQHESPQILVISKGQCIFHTSHFDVSLKNIPVHTEQ</sequence>
<dbReference type="Gene3D" id="3.40.30.10">
    <property type="entry name" value="Glutaredoxin"/>
    <property type="match status" value="1"/>
</dbReference>
<proteinExistence type="predicted"/>
<organism evidence="1 2">
    <name type="scientific">Membranihabitans marinus</name>
    <dbReference type="NCBI Taxonomy" id="1227546"/>
    <lineage>
        <taxon>Bacteria</taxon>
        <taxon>Pseudomonadati</taxon>
        <taxon>Bacteroidota</taxon>
        <taxon>Saprospiria</taxon>
        <taxon>Saprospirales</taxon>
        <taxon>Saprospiraceae</taxon>
        <taxon>Membranihabitans</taxon>
    </lineage>
</organism>
<dbReference type="AlphaFoldDB" id="A0A953HRJ0"/>
<keyword evidence="2" id="KW-1185">Reference proteome</keyword>
<dbReference type="Pfam" id="PF11009">
    <property type="entry name" value="BrxC"/>
    <property type="match status" value="1"/>
</dbReference>
<comment type="caution">
    <text evidence="1">The sequence shown here is derived from an EMBL/GenBank/DDBJ whole genome shotgun (WGS) entry which is preliminary data.</text>
</comment>
<gene>
    <name evidence="1" type="primary">ytxJ</name>
    <name evidence="1" type="ORF">KUV50_02985</name>
</gene>
<evidence type="ECO:0000313" key="1">
    <source>
        <dbReference type="EMBL" id="MBY5957085.1"/>
    </source>
</evidence>
<evidence type="ECO:0000313" key="2">
    <source>
        <dbReference type="Proteomes" id="UP000753961"/>
    </source>
</evidence>
<protein>
    <submittedName>
        <fullName evidence="1">Bacillithiol system redox-active protein YtxJ</fullName>
    </submittedName>
</protein>